<sequence>MEEDKENKSHSRNLTRSGMSLHSHTANEVESRKLGHKPHLFELDSQQLESRGGTSFDSIHFTDKELEIQKLKELEPEAWRNIPKVVKEAFNIIITNLCFTETAMVKIQDQVHTKIDMRIKSQDQKLKKLTKEITETETKLGNLIYDVKKEVEEEVKDNAKNLEKIKVKYQNNTELLTSKVSRMEEADSLKAWVESQDKKLNIKLSEIINEKTDQIQAQMQAKIDHLTSELAISRENNKIEANKVNETTAEIDQMKKNFEKLETLYEKQVKNNTQKFKALEETTNEEFLQKLILLEESFKEAQEKDSEGLKLAERQLQFRLESFTKEQGMKLNDLQEKIFPTIESKINNHDKILQQTEHISNNLQSLISERLKEVEVKLQELQTGASYTARHNQKFEQIDSKFQDLNSEVNQKIESVNSVVDNVRKEVIKIDQQRRSTEEQNPAFVEGLAAGSNRYQGAYGAQDPHSTKTISQLRDMKNYLEYNKEYNQSIERKRVERKSKAELDSLVIVKERTKIRNKSSKSAEKYSNLPQVHKLKNLKLFKRNDMNQTMFSNASVRARDSLKVKRGDMTHKGRALRNSLKKITPKNLASAVEFTSLKAIERNNYN</sequence>
<gene>
    <name evidence="3" type="ORF">ECRASSUSDP1_LOCUS4394</name>
</gene>
<accession>A0AAD1UCT1</accession>
<feature type="compositionally biased region" description="Polar residues" evidence="2">
    <location>
        <begin position="12"/>
        <end position="24"/>
    </location>
</feature>
<feature type="coiled-coil region" evidence="1">
    <location>
        <begin position="119"/>
        <end position="172"/>
    </location>
</feature>
<evidence type="ECO:0000313" key="4">
    <source>
        <dbReference type="Proteomes" id="UP001295684"/>
    </source>
</evidence>
<dbReference type="AlphaFoldDB" id="A0AAD1UCT1"/>
<dbReference type="EMBL" id="CAMPGE010004217">
    <property type="protein sequence ID" value="CAI2363064.1"/>
    <property type="molecule type" value="Genomic_DNA"/>
</dbReference>
<protein>
    <submittedName>
        <fullName evidence="3">Uncharacterized protein</fullName>
    </submittedName>
</protein>
<organism evidence="3 4">
    <name type="scientific">Euplotes crassus</name>
    <dbReference type="NCBI Taxonomy" id="5936"/>
    <lineage>
        <taxon>Eukaryota</taxon>
        <taxon>Sar</taxon>
        <taxon>Alveolata</taxon>
        <taxon>Ciliophora</taxon>
        <taxon>Intramacronucleata</taxon>
        <taxon>Spirotrichea</taxon>
        <taxon>Hypotrichia</taxon>
        <taxon>Euplotida</taxon>
        <taxon>Euplotidae</taxon>
        <taxon>Moneuplotes</taxon>
    </lineage>
</organism>
<evidence type="ECO:0000313" key="3">
    <source>
        <dbReference type="EMBL" id="CAI2363064.1"/>
    </source>
</evidence>
<dbReference type="Proteomes" id="UP001295684">
    <property type="component" value="Unassembled WGS sequence"/>
</dbReference>
<name>A0AAD1UCT1_EUPCR</name>
<keyword evidence="4" id="KW-1185">Reference proteome</keyword>
<keyword evidence="1" id="KW-0175">Coiled coil</keyword>
<feature type="region of interest" description="Disordered" evidence="2">
    <location>
        <begin position="1"/>
        <end position="35"/>
    </location>
</feature>
<feature type="coiled-coil region" evidence="1">
    <location>
        <begin position="406"/>
        <end position="440"/>
    </location>
</feature>
<evidence type="ECO:0000256" key="1">
    <source>
        <dbReference type="SAM" id="Coils"/>
    </source>
</evidence>
<evidence type="ECO:0000256" key="2">
    <source>
        <dbReference type="SAM" id="MobiDB-lite"/>
    </source>
</evidence>
<reference evidence="3" key="1">
    <citation type="submission" date="2023-07" db="EMBL/GenBank/DDBJ databases">
        <authorList>
            <consortium name="AG Swart"/>
            <person name="Singh M."/>
            <person name="Singh A."/>
            <person name="Seah K."/>
            <person name="Emmerich C."/>
        </authorList>
    </citation>
    <scope>NUCLEOTIDE SEQUENCE</scope>
    <source>
        <strain evidence="3">DP1</strain>
    </source>
</reference>
<proteinExistence type="predicted"/>
<feature type="coiled-coil region" evidence="1">
    <location>
        <begin position="237"/>
        <end position="304"/>
    </location>
</feature>
<comment type="caution">
    <text evidence="3">The sequence shown here is derived from an EMBL/GenBank/DDBJ whole genome shotgun (WGS) entry which is preliminary data.</text>
</comment>